<dbReference type="PANTHER" id="PTHR12708:SF0">
    <property type="entry name" value="DNA POLYMERASE EPSILON SUBUNIT 2"/>
    <property type="match status" value="1"/>
</dbReference>
<evidence type="ECO:0000256" key="4">
    <source>
        <dbReference type="ARBA" id="ARBA00023125"/>
    </source>
</evidence>
<keyword evidence="10" id="KW-1185">Reference proteome</keyword>
<proteinExistence type="inferred from homology"/>
<evidence type="ECO:0000259" key="7">
    <source>
        <dbReference type="Pfam" id="PF04042"/>
    </source>
</evidence>
<feature type="domain" description="DNA polymerase alpha/delta/epsilon subunit B" evidence="7">
    <location>
        <begin position="270"/>
        <end position="470"/>
    </location>
</feature>
<evidence type="ECO:0000313" key="10">
    <source>
        <dbReference type="Proteomes" id="UP000326759"/>
    </source>
</evidence>
<name>A0A5N5STQ0_9CRUS</name>
<evidence type="ECO:0000256" key="2">
    <source>
        <dbReference type="ARBA" id="ARBA00009560"/>
    </source>
</evidence>
<evidence type="ECO:0000256" key="6">
    <source>
        <dbReference type="ARBA" id="ARBA00032930"/>
    </source>
</evidence>
<sequence>MNDGFRRLIVCTGNLFNAIKYLCELLRPINENEHEQWIEKVIEAIQKLPLSSPIIDEEVVKKAVENVSSSEIEDIKTLLRVINIFEVPKWQFSLERKKFVLDSADRCLHGEADDKALYTIVYQRTVNHELFRPSLPGTSISNSDNYGLVKIEYLLGLNCKQNNVIVLGHLTQLVEGEYHLEDDTGEVKASLSQAKFHTGLFTQNCFVLVEGWFEDGILHANTIGLPPAEDPTTTRALVGNVNYFGGPGSTCAKYNHHLEELEQSNAGAMIVIISDLWLDKIQVMEKLKILFEGYAFCPPLAFIFCGNFLSSSHGSSQVSDLKSLFSGLADLILKVPELSVSKFIFVPGPSDPGPGNIYPRPPLPTFITEDFSQRLPNSEFTTNPCRLLYCTQEIVIFREDIFTKMCRNSIYFPADASNIANHFARTIVCEAHLSSLPLHTVPVYWALDHCLAIHPTPDVIVTADRGDPFTAKYNSATIFNPREILFLLIGKGFRITFRRNRHFYQCCEAYIETSTSSISDFDCSNNFLSGG</sequence>
<comment type="subcellular location">
    <subcellularLocation>
        <location evidence="1">Nucleus</location>
    </subcellularLocation>
</comment>
<evidence type="ECO:0000256" key="1">
    <source>
        <dbReference type="ARBA" id="ARBA00004123"/>
    </source>
</evidence>
<evidence type="ECO:0000313" key="9">
    <source>
        <dbReference type="EMBL" id="KAB7497402.1"/>
    </source>
</evidence>
<feature type="non-terminal residue" evidence="9">
    <location>
        <position position="531"/>
    </location>
</feature>
<dbReference type="Proteomes" id="UP000326759">
    <property type="component" value="Unassembled WGS sequence"/>
</dbReference>
<dbReference type="Gene3D" id="1.10.8.60">
    <property type="match status" value="1"/>
</dbReference>
<dbReference type="InterPro" id="IPR016266">
    <property type="entry name" value="POLE2"/>
</dbReference>
<evidence type="ECO:0000259" key="8">
    <source>
        <dbReference type="Pfam" id="PF12213"/>
    </source>
</evidence>
<accession>A0A5N5STQ0</accession>
<dbReference type="Pfam" id="PF12213">
    <property type="entry name" value="Dpoe2NT"/>
    <property type="match status" value="1"/>
</dbReference>
<keyword evidence="5" id="KW-0539">Nucleus</keyword>
<dbReference type="EMBL" id="SEYY01020324">
    <property type="protein sequence ID" value="KAB7497402.1"/>
    <property type="molecule type" value="Genomic_DNA"/>
</dbReference>
<dbReference type="GO" id="GO:0006261">
    <property type="term" value="P:DNA-templated DNA replication"/>
    <property type="evidence" value="ECO:0007669"/>
    <property type="project" value="InterPro"/>
</dbReference>
<protein>
    <recommendedName>
        <fullName evidence="6">DNA polymerase II subunit 2</fullName>
    </recommendedName>
</protein>
<comment type="caution">
    <text evidence="9">The sequence shown here is derived from an EMBL/GenBank/DDBJ whole genome shotgun (WGS) entry which is preliminary data.</text>
</comment>
<evidence type="ECO:0000256" key="5">
    <source>
        <dbReference type="ARBA" id="ARBA00023242"/>
    </source>
</evidence>
<dbReference type="Gene3D" id="3.60.21.60">
    <property type="match status" value="1"/>
</dbReference>
<dbReference type="InterPro" id="IPR007185">
    <property type="entry name" value="DNA_pol_a/d/e_bsu"/>
</dbReference>
<dbReference type="InterPro" id="IPR036700">
    <property type="entry name" value="BOBF_sf"/>
</dbReference>
<feature type="domain" description="DNA polymerase epsilon subunit B N-terminal" evidence="8">
    <location>
        <begin position="17"/>
        <end position="66"/>
    </location>
</feature>
<dbReference type="PIRSF" id="PIRSF000799">
    <property type="entry name" value="DNA_pol_eps_2"/>
    <property type="match status" value="1"/>
</dbReference>
<dbReference type="PANTHER" id="PTHR12708">
    <property type="entry name" value="DNA POLYMERASE EPSILON SUBUNIT B"/>
    <property type="match status" value="1"/>
</dbReference>
<organism evidence="9 10">
    <name type="scientific">Armadillidium nasatum</name>
    <dbReference type="NCBI Taxonomy" id="96803"/>
    <lineage>
        <taxon>Eukaryota</taxon>
        <taxon>Metazoa</taxon>
        <taxon>Ecdysozoa</taxon>
        <taxon>Arthropoda</taxon>
        <taxon>Crustacea</taxon>
        <taxon>Multicrustacea</taxon>
        <taxon>Malacostraca</taxon>
        <taxon>Eumalacostraca</taxon>
        <taxon>Peracarida</taxon>
        <taxon>Isopoda</taxon>
        <taxon>Oniscidea</taxon>
        <taxon>Crinocheta</taxon>
        <taxon>Armadillidiidae</taxon>
        <taxon>Armadillidium</taxon>
    </lineage>
</organism>
<keyword evidence="4" id="KW-0238">DNA-binding</keyword>
<dbReference type="InterPro" id="IPR024639">
    <property type="entry name" value="DNA_pol_e_bsu_N"/>
</dbReference>
<reference evidence="9 10" key="1">
    <citation type="journal article" date="2019" name="PLoS Biol.">
        <title>Sex chromosomes control vertical transmission of feminizing Wolbachia symbionts in an isopod.</title>
        <authorList>
            <person name="Becking T."/>
            <person name="Chebbi M.A."/>
            <person name="Giraud I."/>
            <person name="Moumen B."/>
            <person name="Laverre T."/>
            <person name="Caubet Y."/>
            <person name="Peccoud J."/>
            <person name="Gilbert C."/>
            <person name="Cordaux R."/>
        </authorList>
    </citation>
    <scope>NUCLEOTIDE SEQUENCE [LARGE SCALE GENOMIC DNA]</scope>
    <source>
        <strain evidence="9">ANa2</strain>
        <tissue evidence="9">Whole body excluding digestive tract and cuticle</tissue>
    </source>
</reference>
<dbReference type="GO" id="GO:0042276">
    <property type="term" value="P:error-prone translesion synthesis"/>
    <property type="evidence" value="ECO:0007669"/>
    <property type="project" value="TreeGrafter"/>
</dbReference>
<gene>
    <name evidence="9" type="primary">Pole2</name>
    <name evidence="9" type="ORF">Anas_10879</name>
</gene>
<dbReference type="GO" id="GO:0008622">
    <property type="term" value="C:epsilon DNA polymerase complex"/>
    <property type="evidence" value="ECO:0007669"/>
    <property type="project" value="InterPro"/>
</dbReference>
<comment type="similarity">
    <text evidence="2">Belongs to the DNA polymerase epsilon subunit B family.</text>
</comment>
<dbReference type="GO" id="GO:0003677">
    <property type="term" value="F:DNA binding"/>
    <property type="evidence" value="ECO:0007669"/>
    <property type="project" value="UniProtKB-KW"/>
</dbReference>
<dbReference type="Pfam" id="PF04042">
    <property type="entry name" value="DNA_pol_E_B"/>
    <property type="match status" value="1"/>
</dbReference>
<dbReference type="SUPFAM" id="SSF101756">
    <property type="entry name" value="Hypothetical protein YgiW"/>
    <property type="match status" value="1"/>
</dbReference>
<dbReference type="AlphaFoldDB" id="A0A5N5STQ0"/>
<dbReference type="OrthoDB" id="10254730at2759"/>
<evidence type="ECO:0000256" key="3">
    <source>
        <dbReference type="ARBA" id="ARBA00022705"/>
    </source>
</evidence>
<keyword evidence="3" id="KW-0235">DNA replication</keyword>